<dbReference type="SUPFAM" id="SSF53649">
    <property type="entry name" value="Alkaline phosphatase-like"/>
    <property type="match status" value="1"/>
</dbReference>
<sequence>MSEPRTPHVCPGPVRRREFLKFGALNLGALASGLSTNLAGLLAAEAASPRADRDFSVILLWAAGGPSHLDTFDLKPDAPSEYRGPFRPIATNVPGIEISEQLPNLAARADRFALVRSLFHNRNEHSGGTGRMLSGYASVAANPFQSEFPEIGSVVAKHLEPQASDLPLFVANGSFYGGGPAYLGPAYVPFISSGDPNSPTFSVGNLSLTPQGARQLQTRNDLLKEFDTLRREIDRSRTMEALDQFNRRALDMLTSSRTRDAFDLSREDPRLRDRYGRTTGGQGLLLARRLVEAGVRFVQLSAHFPITKETGVLGPTNWDDHSVNSHIFKAYEQRMPALDMAVSALIDDLAVRGLDQNVLFIFCGEFGRTPKIAYQDKSKRPGRDHWCRAMSAFLSGGGLKMGQVIGSTNSRGEDPVDRPLNSNCLLATIYRRFGIDTTKAYHDHSGRPIPILTDGQPIAELF</sequence>
<dbReference type="InterPro" id="IPR017850">
    <property type="entry name" value="Alkaline_phosphatase_core_sf"/>
</dbReference>
<dbReference type="EMBL" id="CP155447">
    <property type="protein sequence ID" value="XBH03256.1"/>
    <property type="molecule type" value="Genomic_DNA"/>
</dbReference>
<dbReference type="PROSITE" id="PS51318">
    <property type="entry name" value="TAT"/>
    <property type="match status" value="1"/>
</dbReference>
<name>A0AAU7CF22_9BACT</name>
<organism evidence="1">
    <name type="scientific">Singulisphaera sp. Ch08</name>
    <dbReference type="NCBI Taxonomy" id="3120278"/>
    <lineage>
        <taxon>Bacteria</taxon>
        <taxon>Pseudomonadati</taxon>
        <taxon>Planctomycetota</taxon>
        <taxon>Planctomycetia</taxon>
        <taxon>Isosphaerales</taxon>
        <taxon>Isosphaeraceae</taxon>
        <taxon>Singulisphaera</taxon>
    </lineage>
</organism>
<gene>
    <name evidence="1" type="ORF">V5E97_33855</name>
</gene>
<dbReference type="PANTHER" id="PTHR43737">
    <property type="entry name" value="BLL7424 PROTEIN"/>
    <property type="match status" value="1"/>
</dbReference>
<dbReference type="AlphaFoldDB" id="A0AAU7CF22"/>
<dbReference type="PANTHER" id="PTHR43737:SF1">
    <property type="entry name" value="DUF1501 DOMAIN-CONTAINING PROTEIN"/>
    <property type="match status" value="1"/>
</dbReference>
<reference evidence="1" key="1">
    <citation type="submission" date="2024-05" db="EMBL/GenBank/DDBJ databases">
        <title>Planctomycetes of the genus Singulisphaera possess chitinolytic capabilities.</title>
        <authorList>
            <person name="Ivanova A."/>
        </authorList>
    </citation>
    <scope>NUCLEOTIDE SEQUENCE</scope>
    <source>
        <strain evidence="1">Ch08T</strain>
    </source>
</reference>
<evidence type="ECO:0000313" key="1">
    <source>
        <dbReference type="EMBL" id="XBH03256.1"/>
    </source>
</evidence>
<dbReference type="InterPro" id="IPR006311">
    <property type="entry name" value="TAT_signal"/>
</dbReference>
<dbReference type="Pfam" id="PF07394">
    <property type="entry name" value="DUF1501"/>
    <property type="match status" value="1"/>
</dbReference>
<dbReference type="RefSeq" id="WP_406695992.1">
    <property type="nucleotide sequence ID" value="NZ_CP155447.1"/>
</dbReference>
<dbReference type="InterPro" id="IPR010869">
    <property type="entry name" value="DUF1501"/>
</dbReference>
<proteinExistence type="predicted"/>
<protein>
    <submittedName>
        <fullName evidence="1">DUF1501 domain-containing protein</fullName>
    </submittedName>
</protein>
<accession>A0AAU7CF22</accession>